<name>D3BG79_HETP5</name>
<organism evidence="1 2">
    <name type="scientific">Heterostelium pallidum (strain ATCC 26659 / Pp 5 / PN500)</name>
    <name type="common">Cellular slime mold</name>
    <name type="synonym">Polysphondylium pallidum</name>
    <dbReference type="NCBI Taxonomy" id="670386"/>
    <lineage>
        <taxon>Eukaryota</taxon>
        <taxon>Amoebozoa</taxon>
        <taxon>Evosea</taxon>
        <taxon>Eumycetozoa</taxon>
        <taxon>Dictyostelia</taxon>
        <taxon>Acytosteliales</taxon>
        <taxon>Acytosteliaceae</taxon>
        <taxon>Heterostelium</taxon>
    </lineage>
</organism>
<proteinExistence type="predicted"/>
<dbReference type="InParanoid" id="D3BG79"/>
<evidence type="ECO:0000313" key="2">
    <source>
        <dbReference type="Proteomes" id="UP000001396"/>
    </source>
</evidence>
<dbReference type="EMBL" id="ADBJ01000034">
    <property type="protein sequence ID" value="EFA79479.1"/>
    <property type="molecule type" value="Genomic_DNA"/>
</dbReference>
<dbReference type="Proteomes" id="UP000001396">
    <property type="component" value="Unassembled WGS sequence"/>
</dbReference>
<dbReference type="AlphaFoldDB" id="D3BG79"/>
<dbReference type="GeneID" id="31363011"/>
<evidence type="ECO:0000313" key="1">
    <source>
        <dbReference type="EMBL" id="EFA79479.1"/>
    </source>
</evidence>
<gene>
    <name evidence="1" type="ORF">PPL_07530</name>
</gene>
<dbReference type="RefSeq" id="XP_020431600.1">
    <property type="nucleotide sequence ID" value="XM_020578365.1"/>
</dbReference>
<accession>D3BG79</accession>
<sequence>MTMNIATKHKYIDDVVVIVVATIQQERECYLNNTYKEKLSSISPFLGFSLCGIDIVLSCRVDIPKSIIGLLHIKTTGNIYNYLDGLVFGGGGLVCGIRADRLKRND</sequence>
<reference evidence="1 2" key="1">
    <citation type="journal article" date="2011" name="Genome Res.">
        <title>Phylogeny-wide analysis of social amoeba genomes highlights ancient origins for complex intercellular communication.</title>
        <authorList>
            <person name="Heidel A.J."/>
            <person name="Lawal H.M."/>
            <person name="Felder M."/>
            <person name="Schilde C."/>
            <person name="Helps N.R."/>
            <person name="Tunggal B."/>
            <person name="Rivero F."/>
            <person name="John U."/>
            <person name="Schleicher M."/>
            <person name="Eichinger L."/>
            <person name="Platzer M."/>
            <person name="Noegel A.A."/>
            <person name="Schaap P."/>
            <person name="Gloeckner G."/>
        </authorList>
    </citation>
    <scope>NUCLEOTIDE SEQUENCE [LARGE SCALE GENOMIC DNA]</scope>
    <source>
        <strain evidence="2">ATCC 26659 / Pp 5 / PN500</strain>
    </source>
</reference>
<keyword evidence="2" id="KW-1185">Reference proteome</keyword>
<protein>
    <submittedName>
        <fullName evidence="1">Uncharacterized protein</fullName>
    </submittedName>
</protein>
<comment type="caution">
    <text evidence="1">The sequence shown here is derived from an EMBL/GenBank/DDBJ whole genome shotgun (WGS) entry which is preliminary data.</text>
</comment>